<dbReference type="EMBL" id="JAKIXB020000023">
    <property type="protein sequence ID" value="KAL1598336.1"/>
    <property type="molecule type" value="Genomic_DNA"/>
</dbReference>
<dbReference type="InterPro" id="IPR001810">
    <property type="entry name" value="F-box_dom"/>
</dbReference>
<reference evidence="4 5" key="1">
    <citation type="submission" date="2024-02" db="EMBL/GenBank/DDBJ databases">
        <title>De novo assembly and annotation of 12 fungi associated with fruit tree decline syndrome in Ontario, Canada.</title>
        <authorList>
            <person name="Sulman M."/>
            <person name="Ellouze W."/>
            <person name="Ilyukhin E."/>
        </authorList>
    </citation>
    <scope>NUCLEOTIDE SEQUENCE [LARGE SCALE GENOMIC DNA]</scope>
    <source>
        <strain evidence="4 5">M97-236</strain>
    </source>
</reference>
<name>A0ABR3R1P3_9PLEO</name>
<dbReference type="Pfam" id="PF00646">
    <property type="entry name" value="F-box"/>
    <property type="match status" value="1"/>
</dbReference>
<feature type="domain" description="F-box" evidence="3">
    <location>
        <begin position="1"/>
        <end position="50"/>
    </location>
</feature>
<protein>
    <recommendedName>
        <fullName evidence="3">F-box domain-containing protein</fullName>
    </recommendedName>
</protein>
<evidence type="ECO:0000313" key="4">
    <source>
        <dbReference type="EMBL" id="KAL1598336.1"/>
    </source>
</evidence>
<feature type="chain" id="PRO_5047247519" description="F-box domain-containing protein" evidence="2">
    <location>
        <begin position="18"/>
        <end position="489"/>
    </location>
</feature>
<dbReference type="SUPFAM" id="SSF81383">
    <property type="entry name" value="F-box domain"/>
    <property type="match status" value="1"/>
</dbReference>
<feature type="region of interest" description="Disordered" evidence="1">
    <location>
        <begin position="448"/>
        <end position="489"/>
    </location>
</feature>
<dbReference type="InterPro" id="IPR036047">
    <property type="entry name" value="F-box-like_dom_sf"/>
</dbReference>
<evidence type="ECO:0000256" key="2">
    <source>
        <dbReference type="SAM" id="SignalP"/>
    </source>
</evidence>
<keyword evidence="5" id="KW-1185">Reference proteome</keyword>
<comment type="caution">
    <text evidence="4">The sequence shown here is derived from an EMBL/GenBank/DDBJ whole genome shotgun (WGS) entry which is preliminary data.</text>
</comment>
<evidence type="ECO:0000256" key="1">
    <source>
        <dbReference type="SAM" id="MobiDB-lite"/>
    </source>
</evidence>
<evidence type="ECO:0000313" key="5">
    <source>
        <dbReference type="Proteomes" id="UP001521222"/>
    </source>
</evidence>
<dbReference type="Proteomes" id="UP001521222">
    <property type="component" value="Unassembled WGS sequence"/>
</dbReference>
<feature type="signal peptide" evidence="2">
    <location>
        <begin position="1"/>
        <end position="17"/>
    </location>
</feature>
<keyword evidence="2" id="KW-0732">Signal</keyword>
<sequence>MASLLSLPLELLVYISSFVSTPDLAALRLTCKQAEKSLYEWFSDEFFVKKQFMLTQPSLQVLLDISRHVSLSKKLRHLIIATNVYDDTPLRFRDSDACCSYMQGYADQQALLNNGIDREMLTAVFRGLTNLETVDVRDFCAKRERDGTYWASWGATTVYKETGVRLRESYRGTGSQSRFVSHVFSNLLYSLGTAGRTPPRFEILLRQQPAGLPDGAFHLANFMYPAVQPVLHNLKALFLTLNFSDLSTHTHHTHSGGTPVLNTAGRSLRHFLGCTPNLTHLRLNFQKFHVADNMEFMRWLAASPPLTPALSGPTKISMDESPPISLPHLTAFELGQLDVNRDTLLAVLARFAPKLTRLSLWRITIEAEKSGPYDTKPNIWSQFFRGLTAIPELGLTYLKVGALSQSHHTAVFKNEVGGNEKSEMTREYSGKDIGRFVRSLADDVVVEWPPEITMDSDASNSDEDEDMYDDEDDEEEDEDEDDNEDGEDD</sequence>
<gene>
    <name evidence="4" type="ORF">SLS59_007020</name>
</gene>
<evidence type="ECO:0000259" key="3">
    <source>
        <dbReference type="PROSITE" id="PS50181"/>
    </source>
</evidence>
<feature type="compositionally biased region" description="Acidic residues" evidence="1">
    <location>
        <begin position="460"/>
        <end position="489"/>
    </location>
</feature>
<dbReference type="PROSITE" id="PS50181">
    <property type="entry name" value="FBOX"/>
    <property type="match status" value="1"/>
</dbReference>
<accession>A0ABR3R1P3</accession>
<organism evidence="4 5">
    <name type="scientific">Nothophoma quercina</name>
    <dbReference type="NCBI Taxonomy" id="749835"/>
    <lineage>
        <taxon>Eukaryota</taxon>
        <taxon>Fungi</taxon>
        <taxon>Dikarya</taxon>
        <taxon>Ascomycota</taxon>
        <taxon>Pezizomycotina</taxon>
        <taxon>Dothideomycetes</taxon>
        <taxon>Pleosporomycetidae</taxon>
        <taxon>Pleosporales</taxon>
        <taxon>Pleosporineae</taxon>
        <taxon>Didymellaceae</taxon>
        <taxon>Nothophoma</taxon>
    </lineage>
</organism>
<proteinExistence type="predicted"/>